<dbReference type="Pfam" id="PF19545">
    <property type="entry name" value="DUF6069"/>
    <property type="match status" value="1"/>
</dbReference>
<sequence length="145" mass="14511">MAAVSGGGVEGGGVSFGRLVGVGVATVAVAVLVNVVIRTAAVSVLGIGEGFLPLGVGPTVVFTVAGMVGAVVVFGLLLRFAGRPVRTFRRVALAVLLVSLVPDVLMLFSPSMPGTTVAGVLTLMVEHVASWAVAVGVLTRFVGEK</sequence>
<dbReference type="EMBL" id="CADCVK010000348">
    <property type="protein sequence ID" value="CAA9495890.1"/>
    <property type="molecule type" value="Genomic_DNA"/>
</dbReference>
<feature type="transmembrane region" description="Helical" evidence="1">
    <location>
        <begin position="59"/>
        <end position="78"/>
    </location>
</feature>
<organism evidence="2">
    <name type="scientific">uncultured Rubrobacteraceae bacterium</name>
    <dbReference type="NCBI Taxonomy" id="349277"/>
    <lineage>
        <taxon>Bacteria</taxon>
        <taxon>Bacillati</taxon>
        <taxon>Actinomycetota</taxon>
        <taxon>Rubrobacteria</taxon>
        <taxon>Rubrobacterales</taxon>
        <taxon>Rubrobacteraceae</taxon>
        <taxon>environmental samples</taxon>
    </lineage>
</organism>
<dbReference type="InterPro" id="IPR045713">
    <property type="entry name" value="DUF6069"/>
</dbReference>
<name>A0A6J4SK06_9ACTN</name>
<keyword evidence="1" id="KW-0812">Transmembrane</keyword>
<feature type="transmembrane region" description="Helical" evidence="1">
    <location>
        <begin position="19"/>
        <end position="47"/>
    </location>
</feature>
<feature type="transmembrane region" description="Helical" evidence="1">
    <location>
        <begin position="90"/>
        <end position="108"/>
    </location>
</feature>
<evidence type="ECO:0000256" key="1">
    <source>
        <dbReference type="SAM" id="Phobius"/>
    </source>
</evidence>
<keyword evidence="1" id="KW-0472">Membrane</keyword>
<protein>
    <submittedName>
        <fullName evidence="2">Uncharacterized protein</fullName>
    </submittedName>
</protein>
<evidence type="ECO:0000313" key="2">
    <source>
        <dbReference type="EMBL" id="CAA9495890.1"/>
    </source>
</evidence>
<reference evidence="2" key="1">
    <citation type="submission" date="2020-02" db="EMBL/GenBank/DDBJ databases">
        <authorList>
            <person name="Meier V. D."/>
        </authorList>
    </citation>
    <scope>NUCLEOTIDE SEQUENCE</scope>
    <source>
        <strain evidence="2">AVDCRST_MAG12</strain>
    </source>
</reference>
<proteinExistence type="predicted"/>
<dbReference type="AlphaFoldDB" id="A0A6J4SK06"/>
<gene>
    <name evidence="2" type="ORF">AVDCRST_MAG12-2358</name>
</gene>
<keyword evidence="1" id="KW-1133">Transmembrane helix</keyword>
<accession>A0A6J4SK06</accession>
<feature type="transmembrane region" description="Helical" evidence="1">
    <location>
        <begin position="120"/>
        <end position="142"/>
    </location>
</feature>